<evidence type="ECO:0000313" key="4">
    <source>
        <dbReference type="EnsemblPlants" id="Pp3c23_960V3.3"/>
    </source>
</evidence>
<dbReference type="Gene3D" id="3.30.160.60">
    <property type="entry name" value="Classic Zinc Finger"/>
    <property type="match status" value="1"/>
</dbReference>
<dbReference type="GO" id="GO:0010090">
    <property type="term" value="P:trichome morphogenesis"/>
    <property type="evidence" value="ECO:0007669"/>
    <property type="project" value="InterPro"/>
</dbReference>
<proteinExistence type="predicted"/>
<keyword evidence="1" id="KW-0862">Zinc</keyword>
<reference evidence="4 5" key="2">
    <citation type="journal article" date="2018" name="Plant J.">
        <title>The Physcomitrella patens chromosome-scale assembly reveals moss genome structure and evolution.</title>
        <authorList>
            <person name="Lang D."/>
            <person name="Ullrich K.K."/>
            <person name="Murat F."/>
            <person name="Fuchs J."/>
            <person name="Jenkins J."/>
            <person name="Haas F.B."/>
            <person name="Piednoel M."/>
            <person name="Gundlach H."/>
            <person name="Van Bel M."/>
            <person name="Meyberg R."/>
            <person name="Vives C."/>
            <person name="Morata J."/>
            <person name="Symeonidi A."/>
            <person name="Hiss M."/>
            <person name="Muchero W."/>
            <person name="Kamisugi Y."/>
            <person name="Saleh O."/>
            <person name="Blanc G."/>
            <person name="Decker E.L."/>
            <person name="van Gessel N."/>
            <person name="Grimwood J."/>
            <person name="Hayes R.D."/>
            <person name="Graham S.W."/>
            <person name="Gunter L.E."/>
            <person name="McDaniel S.F."/>
            <person name="Hoernstein S.N.W."/>
            <person name="Larsson A."/>
            <person name="Li F.W."/>
            <person name="Perroud P.F."/>
            <person name="Phillips J."/>
            <person name="Ranjan P."/>
            <person name="Rokshar D.S."/>
            <person name="Rothfels C.J."/>
            <person name="Schneider L."/>
            <person name="Shu S."/>
            <person name="Stevenson D.W."/>
            <person name="Thummler F."/>
            <person name="Tillich M."/>
            <person name="Villarreal Aguilar J.C."/>
            <person name="Widiez T."/>
            <person name="Wong G.K."/>
            <person name="Wymore A."/>
            <person name="Zhang Y."/>
            <person name="Zimmer A.D."/>
            <person name="Quatrano R.S."/>
            <person name="Mayer K.F.X."/>
            <person name="Goodstein D."/>
            <person name="Casacuberta J.M."/>
            <person name="Vandepoele K."/>
            <person name="Reski R."/>
            <person name="Cuming A.C."/>
            <person name="Tuskan G.A."/>
            <person name="Maumus F."/>
            <person name="Salse J."/>
            <person name="Schmutz J."/>
            <person name="Rensing S.A."/>
        </authorList>
    </citation>
    <scope>NUCLEOTIDE SEQUENCE [LARGE SCALE GENOMIC DNA]</scope>
    <source>
        <strain evidence="4 5">cv. Gransden 2004</strain>
    </source>
</reference>
<feature type="compositionally biased region" description="Basic and acidic residues" evidence="2">
    <location>
        <begin position="57"/>
        <end position="78"/>
    </location>
</feature>
<dbReference type="InterPro" id="IPR013087">
    <property type="entry name" value="Znf_C2H2_type"/>
</dbReference>
<dbReference type="AlphaFoldDB" id="A0A7I4CIK0"/>
<dbReference type="OrthoDB" id="1933825at2759"/>
<dbReference type="GO" id="GO:0008270">
    <property type="term" value="F:zinc ion binding"/>
    <property type="evidence" value="ECO:0007669"/>
    <property type="project" value="UniProtKB-KW"/>
</dbReference>
<feature type="compositionally biased region" description="Polar residues" evidence="2">
    <location>
        <begin position="1"/>
        <end position="27"/>
    </location>
</feature>
<protein>
    <recommendedName>
        <fullName evidence="3">C2H2-type domain-containing protein</fullName>
    </recommendedName>
</protein>
<dbReference type="EnsemblPlants" id="Pp3c23_960V3.3">
    <property type="protein sequence ID" value="Pp3c23_960V3.3"/>
    <property type="gene ID" value="Pp3c23_960"/>
</dbReference>
<dbReference type="GO" id="GO:0003700">
    <property type="term" value="F:DNA-binding transcription factor activity"/>
    <property type="evidence" value="ECO:0007669"/>
    <property type="project" value="InterPro"/>
</dbReference>
<feature type="compositionally biased region" description="Basic and acidic residues" evidence="2">
    <location>
        <begin position="446"/>
        <end position="462"/>
    </location>
</feature>
<keyword evidence="1" id="KW-0479">Metal-binding</keyword>
<evidence type="ECO:0000259" key="3">
    <source>
        <dbReference type="PROSITE" id="PS50157"/>
    </source>
</evidence>
<dbReference type="PANTHER" id="PTHR46547">
    <property type="entry name" value="ZINC FINGER PROTEIN GIS"/>
    <property type="match status" value="1"/>
</dbReference>
<dbReference type="Gramene" id="Pp3c23_960V3.3">
    <property type="protein sequence ID" value="Pp3c23_960V3.3"/>
    <property type="gene ID" value="Pp3c23_960"/>
</dbReference>
<dbReference type="GO" id="GO:0009739">
    <property type="term" value="P:response to gibberellin"/>
    <property type="evidence" value="ECO:0007669"/>
    <property type="project" value="InterPro"/>
</dbReference>
<dbReference type="InParanoid" id="A0A7I4CIK0"/>
<feature type="region of interest" description="Disordered" evidence="2">
    <location>
        <begin position="45"/>
        <end position="78"/>
    </location>
</feature>
<dbReference type="InterPro" id="IPR044291">
    <property type="entry name" value="GIS/GIS2/ZFP8"/>
</dbReference>
<evidence type="ECO:0000313" key="5">
    <source>
        <dbReference type="Proteomes" id="UP000006727"/>
    </source>
</evidence>
<dbReference type="PANTHER" id="PTHR46547:SF7">
    <property type="entry name" value="ZINC FINGER PROTEIN GIS"/>
    <property type="match status" value="1"/>
</dbReference>
<sequence>MMLTNNNRDSQDTTPSTSSIPPAQNQAAVDLSSGRPLVMEVINSRFEPPALNSAGRVARDGDEGNPNKRRKPEEDSDNKFECRFCDMKFPKSQALGGHMNRHRVEREHEEIQKARNLLIAQQHHSPPYYAAAQYYSRMDGASTSVDPTRNFSSTAGSFMTPQMPYYQPQAQSSVQNWPGNQLLPLQPNLDSAHTNLQGTNYLNPTDNTRPYQSLPMLQREIPMHGLQHPQHAPQQAPRNSVPLNYSDARTLLHSSDPGGGMLQYHFESGQQLQHRFLQNHSGGSTLQDVVSPPSANSNQQQQLGQRTHSRTTFMQHARERLEVQVDQSGNLPQSTHNPSQQQQRHGHEANYATNPSAVAAAAVGELPSLQIQLDSAHFQVPRPFSHHSSFDHKPDVVGSMLSGLGNGEPVGVGVGNSSSSSSSVFHLAGLDDHDPHEFRASAAMDPSDRDALHTHLEGSAET</sequence>
<feature type="region of interest" description="Disordered" evidence="2">
    <location>
        <begin position="282"/>
        <end position="309"/>
    </location>
</feature>
<feature type="region of interest" description="Disordered" evidence="2">
    <location>
        <begin position="329"/>
        <end position="348"/>
    </location>
</feature>
<gene>
    <name evidence="4" type="primary">LOC112275785</name>
</gene>
<dbReference type="PROSITE" id="PS50157">
    <property type="entry name" value="ZINC_FINGER_C2H2_2"/>
    <property type="match status" value="1"/>
</dbReference>
<keyword evidence="1" id="KW-0863">Zinc-finger</keyword>
<name>A0A7I4CIK0_PHYPA</name>
<reference evidence="4 5" key="1">
    <citation type="journal article" date="2008" name="Science">
        <title>The Physcomitrella genome reveals evolutionary insights into the conquest of land by plants.</title>
        <authorList>
            <person name="Rensing S."/>
            <person name="Lang D."/>
            <person name="Zimmer A."/>
            <person name="Terry A."/>
            <person name="Salamov A."/>
            <person name="Shapiro H."/>
            <person name="Nishiyama T."/>
            <person name="Perroud P.-F."/>
            <person name="Lindquist E."/>
            <person name="Kamisugi Y."/>
            <person name="Tanahashi T."/>
            <person name="Sakakibara K."/>
            <person name="Fujita T."/>
            <person name="Oishi K."/>
            <person name="Shin-I T."/>
            <person name="Kuroki Y."/>
            <person name="Toyoda A."/>
            <person name="Suzuki Y."/>
            <person name="Hashimoto A."/>
            <person name="Yamaguchi K."/>
            <person name="Sugano A."/>
            <person name="Kohara Y."/>
            <person name="Fujiyama A."/>
            <person name="Anterola A."/>
            <person name="Aoki S."/>
            <person name="Ashton N."/>
            <person name="Barbazuk W.B."/>
            <person name="Barker E."/>
            <person name="Bennetzen J."/>
            <person name="Bezanilla M."/>
            <person name="Blankenship R."/>
            <person name="Cho S.H."/>
            <person name="Dutcher S."/>
            <person name="Estelle M."/>
            <person name="Fawcett J.A."/>
            <person name="Gundlach H."/>
            <person name="Hanada K."/>
            <person name="Heyl A."/>
            <person name="Hicks K.A."/>
            <person name="Hugh J."/>
            <person name="Lohr M."/>
            <person name="Mayer K."/>
            <person name="Melkozernov A."/>
            <person name="Murata T."/>
            <person name="Nelson D."/>
            <person name="Pils B."/>
            <person name="Prigge M."/>
            <person name="Reiss B."/>
            <person name="Renner T."/>
            <person name="Rombauts S."/>
            <person name="Rushton P."/>
            <person name="Sanderfoot A."/>
            <person name="Schween G."/>
            <person name="Shiu S.-H."/>
            <person name="Stueber K."/>
            <person name="Theodoulou F.L."/>
            <person name="Tu H."/>
            <person name="Van de Peer Y."/>
            <person name="Verrier P.J."/>
            <person name="Waters E."/>
            <person name="Wood A."/>
            <person name="Yang L."/>
            <person name="Cove D."/>
            <person name="Cuming A."/>
            <person name="Hasebe M."/>
            <person name="Lucas S."/>
            <person name="Mishler D.B."/>
            <person name="Reski R."/>
            <person name="Grigoriev I."/>
            <person name="Quatrano R.S."/>
            <person name="Boore J.L."/>
        </authorList>
    </citation>
    <scope>NUCLEOTIDE SEQUENCE [LARGE SCALE GENOMIC DNA]</scope>
    <source>
        <strain evidence="4 5">cv. Gransden 2004</strain>
    </source>
</reference>
<evidence type="ECO:0000256" key="1">
    <source>
        <dbReference type="PROSITE-ProRule" id="PRU00042"/>
    </source>
</evidence>
<feature type="region of interest" description="Disordered" evidence="2">
    <location>
        <begin position="1"/>
        <end position="32"/>
    </location>
</feature>
<accession>A0A7I4CIK0</accession>
<dbReference type="EMBL" id="ABEU02000023">
    <property type="status" value="NOT_ANNOTATED_CDS"/>
    <property type="molecule type" value="Genomic_DNA"/>
</dbReference>
<feature type="domain" description="C2H2-type" evidence="3">
    <location>
        <begin position="80"/>
        <end position="107"/>
    </location>
</feature>
<evidence type="ECO:0000256" key="2">
    <source>
        <dbReference type="SAM" id="MobiDB-lite"/>
    </source>
</evidence>
<dbReference type="PROSITE" id="PS00028">
    <property type="entry name" value="ZINC_FINGER_C2H2_1"/>
    <property type="match status" value="1"/>
</dbReference>
<dbReference type="FunCoup" id="A0A7I4CIK0">
    <property type="interactions" value="5"/>
</dbReference>
<dbReference type="Proteomes" id="UP000006727">
    <property type="component" value="Chromosome 23"/>
</dbReference>
<organism evidence="4 5">
    <name type="scientific">Physcomitrium patens</name>
    <name type="common">Spreading-leaved earth moss</name>
    <name type="synonym">Physcomitrella patens</name>
    <dbReference type="NCBI Taxonomy" id="3218"/>
    <lineage>
        <taxon>Eukaryota</taxon>
        <taxon>Viridiplantae</taxon>
        <taxon>Streptophyta</taxon>
        <taxon>Embryophyta</taxon>
        <taxon>Bryophyta</taxon>
        <taxon>Bryophytina</taxon>
        <taxon>Bryopsida</taxon>
        <taxon>Funariidae</taxon>
        <taxon>Funariales</taxon>
        <taxon>Funariaceae</taxon>
        <taxon>Physcomitrium</taxon>
    </lineage>
</organism>
<reference evidence="4" key="3">
    <citation type="submission" date="2020-12" db="UniProtKB">
        <authorList>
            <consortium name="EnsemblPlants"/>
        </authorList>
    </citation>
    <scope>IDENTIFICATION</scope>
</reference>
<feature type="region of interest" description="Disordered" evidence="2">
    <location>
        <begin position="436"/>
        <end position="462"/>
    </location>
</feature>
<feature type="compositionally biased region" description="Polar residues" evidence="2">
    <location>
        <begin position="329"/>
        <end position="343"/>
    </location>
</feature>
<keyword evidence="5" id="KW-1185">Reference proteome</keyword>